<feature type="chain" id="PRO_5045981990" description="Peptidase S74 domain-containing protein" evidence="2">
    <location>
        <begin position="21"/>
        <end position="533"/>
    </location>
</feature>
<evidence type="ECO:0000256" key="2">
    <source>
        <dbReference type="SAM" id="SignalP"/>
    </source>
</evidence>
<feature type="compositionally biased region" description="Basic and acidic residues" evidence="1">
    <location>
        <begin position="516"/>
        <end position="533"/>
    </location>
</feature>
<feature type="region of interest" description="Disordered" evidence="1">
    <location>
        <begin position="513"/>
        <end position="533"/>
    </location>
</feature>
<reference evidence="4" key="1">
    <citation type="journal article" date="2019" name="Int. J. Syst. Evol. Microbiol.">
        <title>The Global Catalogue of Microorganisms (GCM) 10K type strain sequencing project: providing services to taxonomists for standard genome sequencing and annotation.</title>
        <authorList>
            <consortium name="The Broad Institute Genomics Platform"/>
            <consortium name="The Broad Institute Genome Sequencing Center for Infectious Disease"/>
            <person name="Wu L."/>
            <person name="Ma J."/>
        </authorList>
    </citation>
    <scope>NUCLEOTIDE SEQUENCE [LARGE SCALE GENOMIC DNA]</scope>
    <source>
        <strain evidence="4">JCM 17069</strain>
    </source>
</reference>
<dbReference type="Proteomes" id="UP001500367">
    <property type="component" value="Unassembled WGS sequence"/>
</dbReference>
<evidence type="ECO:0000313" key="3">
    <source>
        <dbReference type="EMBL" id="GAA4062179.1"/>
    </source>
</evidence>
<keyword evidence="2" id="KW-0732">Signal</keyword>
<keyword evidence="4" id="KW-1185">Reference proteome</keyword>
<sequence>MKKIILLLCFIVFNLYQTNAQIGIGTTLPNAQLDIRSSNQATPANNDGILIPKVNVFPATNPTVAQQGMLVYLTTATTFLATSRQPGFYYWNNPTSDWIGLNSVANGDHDWYEVATTLPPNAITDDMFHTGNVGIGTSTIAANTKLEVNSGTTSDAVYGHSNNVGGILGREVNFSFGTPAQTLLGSGVYANNPAAGYTSIFAQSTGLATVAANINYSNVWMANYSYVDNASSTVNPSVSYNQLNNTSTTLGGTQIALRGFNNRATTTGNPGYSVGVQGLANSQFQDSYGAQGLSFSDAPVSTGGYFSGNNYAGTSIAYAYVGGWTNGLTARKIVGTGTVSEIIPTENHGRVTLTCPESPEYWYQDYGTVEMVNGKATIIVDEILADIIVVDEENPLRVICTPVGMPYFNGITIMSQTKNSVEILELNGGNHSGKLQYQLVAKPKTNFGEGRFPQAPGPGYLKSDKEPIAAKAKNQPTDGRKIFSWPTDHIVYKYNPEDYVSIGDVIPAGPNAGKIKLGDGKYGEGIPAEKPKR</sequence>
<gene>
    <name evidence="3" type="ORF">GCM10022389_03380</name>
</gene>
<dbReference type="RefSeq" id="WP_344815092.1">
    <property type="nucleotide sequence ID" value="NZ_BAABCT010000001.1"/>
</dbReference>
<protein>
    <recommendedName>
        <fullName evidence="5">Peptidase S74 domain-containing protein</fullName>
    </recommendedName>
</protein>
<evidence type="ECO:0000256" key="1">
    <source>
        <dbReference type="SAM" id="MobiDB-lite"/>
    </source>
</evidence>
<proteinExistence type="predicted"/>
<evidence type="ECO:0008006" key="5">
    <source>
        <dbReference type="Google" id="ProtNLM"/>
    </source>
</evidence>
<dbReference type="EMBL" id="BAABCT010000001">
    <property type="protein sequence ID" value="GAA4062179.1"/>
    <property type="molecule type" value="Genomic_DNA"/>
</dbReference>
<organism evidence="3 4">
    <name type="scientific">Flavobacterium cheonanense</name>
    <dbReference type="NCBI Taxonomy" id="706183"/>
    <lineage>
        <taxon>Bacteria</taxon>
        <taxon>Pseudomonadati</taxon>
        <taxon>Bacteroidota</taxon>
        <taxon>Flavobacteriia</taxon>
        <taxon>Flavobacteriales</taxon>
        <taxon>Flavobacteriaceae</taxon>
        <taxon>Flavobacterium</taxon>
    </lineage>
</organism>
<accession>A0ABP7V9I2</accession>
<comment type="caution">
    <text evidence="3">The sequence shown here is derived from an EMBL/GenBank/DDBJ whole genome shotgun (WGS) entry which is preliminary data.</text>
</comment>
<evidence type="ECO:0000313" key="4">
    <source>
        <dbReference type="Proteomes" id="UP001500367"/>
    </source>
</evidence>
<name>A0ABP7V9I2_9FLAO</name>
<feature type="signal peptide" evidence="2">
    <location>
        <begin position="1"/>
        <end position="20"/>
    </location>
</feature>